<dbReference type="EMBL" id="HG994581">
    <property type="protein sequence ID" value="CAF2878083.1"/>
    <property type="molecule type" value="Genomic_DNA"/>
</dbReference>
<accession>A0A7R8H5B3</accession>
<protein>
    <submittedName>
        <fullName evidence="1">(salmon louse) hypothetical protein</fullName>
    </submittedName>
</protein>
<sequence>MLGASEHALINNRVFLPNSRPYKMLQLKPVFIVSYKLAKRNKPFSDDEFIKDCISHVANIRCSGQKPKMDSIALSRRIVISEDLMIQLKDASKQLLRYSFAWDESTDLQDTSQLLVFIRGMKANFQLTEELPSVESLKDRTIGKDLFRAVQNCIAGTVLEWK</sequence>
<dbReference type="PANTHER" id="PTHR45913">
    <property type="entry name" value="EPM2A-INTERACTING PROTEIN 1"/>
    <property type="match status" value="1"/>
</dbReference>
<evidence type="ECO:0000313" key="1">
    <source>
        <dbReference type="EMBL" id="CAF2878083.1"/>
    </source>
</evidence>
<evidence type="ECO:0000313" key="2">
    <source>
        <dbReference type="Proteomes" id="UP000675881"/>
    </source>
</evidence>
<name>A0A7R8H5B3_LEPSM</name>
<dbReference type="PANTHER" id="PTHR45913:SF9">
    <property type="entry name" value="GENERAL TRANSCRIPTION FACTOR II-I REPEAT DOMAIN-CONTAINING PROTEIN 2-LIKE-RELATED"/>
    <property type="match status" value="1"/>
</dbReference>
<keyword evidence="2" id="KW-1185">Reference proteome</keyword>
<proteinExistence type="predicted"/>
<dbReference type="AlphaFoldDB" id="A0A7R8H5B3"/>
<reference evidence="1" key="1">
    <citation type="submission" date="2021-02" db="EMBL/GenBank/DDBJ databases">
        <authorList>
            <person name="Bekaert M."/>
        </authorList>
    </citation>
    <scope>NUCLEOTIDE SEQUENCE</scope>
    <source>
        <strain evidence="1">IoA-00</strain>
    </source>
</reference>
<gene>
    <name evidence="1" type="ORF">LSAA_6654</name>
</gene>
<organism evidence="1 2">
    <name type="scientific">Lepeophtheirus salmonis</name>
    <name type="common">Salmon louse</name>
    <name type="synonym">Caligus salmonis</name>
    <dbReference type="NCBI Taxonomy" id="72036"/>
    <lineage>
        <taxon>Eukaryota</taxon>
        <taxon>Metazoa</taxon>
        <taxon>Ecdysozoa</taxon>
        <taxon>Arthropoda</taxon>
        <taxon>Crustacea</taxon>
        <taxon>Multicrustacea</taxon>
        <taxon>Hexanauplia</taxon>
        <taxon>Copepoda</taxon>
        <taxon>Siphonostomatoida</taxon>
        <taxon>Caligidae</taxon>
        <taxon>Lepeophtheirus</taxon>
    </lineage>
</organism>
<dbReference type="Proteomes" id="UP000675881">
    <property type="component" value="Chromosome 2"/>
</dbReference>